<protein>
    <recommendedName>
        <fullName evidence="4">PCI domain-containing protein</fullName>
    </recommendedName>
</protein>
<dbReference type="PROSITE" id="PS50250">
    <property type="entry name" value="PCI"/>
    <property type="match status" value="1"/>
</dbReference>
<dbReference type="GO" id="GO:0008541">
    <property type="term" value="C:proteasome regulatory particle, lid subcomplex"/>
    <property type="evidence" value="ECO:0007669"/>
    <property type="project" value="TreeGrafter"/>
</dbReference>
<comment type="similarity">
    <text evidence="1">Belongs to the proteasome subunit S3 family.</text>
</comment>
<organism evidence="5">
    <name type="scientific">Hyalella azteca</name>
    <name type="common">Amphipod</name>
    <dbReference type="NCBI Taxonomy" id="294128"/>
    <lineage>
        <taxon>Eukaryota</taxon>
        <taxon>Metazoa</taxon>
        <taxon>Ecdysozoa</taxon>
        <taxon>Arthropoda</taxon>
        <taxon>Crustacea</taxon>
        <taxon>Multicrustacea</taxon>
        <taxon>Malacostraca</taxon>
        <taxon>Eumalacostraca</taxon>
        <taxon>Peracarida</taxon>
        <taxon>Amphipoda</taxon>
        <taxon>Senticaudata</taxon>
        <taxon>Talitrida</taxon>
        <taxon>Talitroidea</taxon>
        <taxon>Hyalellidae</taxon>
        <taxon>Hyalella</taxon>
    </lineage>
</organism>
<evidence type="ECO:0000256" key="1">
    <source>
        <dbReference type="ARBA" id="ARBA00007912"/>
    </source>
</evidence>
<dbReference type="OrthoDB" id="1713558at2759"/>
<dbReference type="InterPro" id="IPR000717">
    <property type="entry name" value="PCI_dom"/>
</dbReference>
<reference evidence="5" key="1">
    <citation type="submission" date="2014-08" db="EMBL/GenBank/DDBJ databases">
        <authorList>
            <person name="Murali S."/>
            <person name="Richards S."/>
            <person name="Bandaranaike D."/>
            <person name="Bellair M."/>
            <person name="Blankenburg K."/>
            <person name="Chao H."/>
            <person name="Dinh H."/>
            <person name="Doddapaneni H."/>
            <person name="Dugan-Rocha S."/>
            <person name="Elkadiri S."/>
            <person name="Gnanaolivu R."/>
            <person name="Hughes D."/>
            <person name="Lee S."/>
            <person name="Li M."/>
            <person name="Ming W."/>
            <person name="Munidasa M."/>
            <person name="Muniz J."/>
            <person name="Nguyen L."/>
            <person name="Osuji N."/>
            <person name="Pu L.-L."/>
            <person name="Puazo M."/>
            <person name="Skinner E."/>
            <person name="Qu C."/>
            <person name="Quiroz J."/>
            <person name="Raj R."/>
            <person name="Weissenberger G."/>
            <person name="Xin Y."/>
            <person name="Zou X."/>
            <person name="Han Y."/>
            <person name="Worley K."/>
            <person name="Muzny D."/>
            <person name="Gibbs R."/>
        </authorList>
    </citation>
    <scope>NUCLEOTIDE SEQUENCE</scope>
    <source>
        <strain evidence="5">HAZT.00-mixed</strain>
        <tissue evidence="5">Whole organism</tissue>
    </source>
</reference>
<accession>A0A6A0GZS8</accession>
<feature type="compositionally biased region" description="Basic and acidic residues" evidence="3">
    <location>
        <begin position="294"/>
        <end position="318"/>
    </location>
</feature>
<proteinExistence type="inferred from homology"/>
<dbReference type="Proteomes" id="UP000711488">
    <property type="component" value="Unassembled WGS sequence"/>
</dbReference>
<dbReference type="SMART" id="SM00088">
    <property type="entry name" value="PINT"/>
    <property type="match status" value="1"/>
</dbReference>
<name>A0A6A0GZS8_HYAAZ</name>
<gene>
    <name evidence="5" type="ORF">HAZT_HAZT000316</name>
</gene>
<dbReference type="Pfam" id="PF25573">
    <property type="entry name" value="TPR_PSMD3_N"/>
    <property type="match status" value="1"/>
</dbReference>
<dbReference type="AlphaFoldDB" id="A0A6A0GZS8"/>
<evidence type="ECO:0000256" key="2">
    <source>
        <dbReference type="ARBA" id="ARBA00022942"/>
    </source>
</evidence>
<reference evidence="5" key="2">
    <citation type="journal article" date="2018" name="Environ. Sci. Technol.">
        <title>The Toxicogenome of Hyalella azteca: A Model for Sediment Ecotoxicology and Evolutionary Toxicology.</title>
        <authorList>
            <person name="Poynton H.C."/>
            <person name="Hasenbein S."/>
            <person name="Benoit J.B."/>
            <person name="Sepulveda M.S."/>
            <person name="Poelchau M.F."/>
            <person name="Hughes D.S.T."/>
            <person name="Murali S.C."/>
            <person name="Chen S."/>
            <person name="Glastad K.M."/>
            <person name="Goodisman M.A.D."/>
            <person name="Werren J.H."/>
            <person name="Vineis J.H."/>
            <person name="Bowen J.L."/>
            <person name="Friedrich M."/>
            <person name="Jones J."/>
            <person name="Robertson H.M."/>
            <person name="Feyereisen R."/>
            <person name="Mechler-Hickson A."/>
            <person name="Mathers N."/>
            <person name="Lee C.E."/>
            <person name="Colbourne J.K."/>
            <person name="Biales A."/>
            <person name="Johnston J.S."/>
            <person name="Wellborn G.A."/>
            <person name="Rosendale A.J."/>
            <person name="Cridge A.G."/>
            <person name="Munoz-Torres M.C."/>
            <person name="Bain P.A."/>
            <person name="Manny A.R."/>
            <person name="Major K.M."/>
            <person name="Lambert F.N."/>
            <person name="Vulpe C.D."/>
            <person name="Tuck P."/>
            <person name="Blalock B.J."/>
            <person name="Lin Y.Y."/>
            <person name="Smith M.E."/>
            <person name="Ochoa-Acuna H."/>
            <person name="Chen M.M."/>
            <person name="Childers C.P."/>
            <person name="Qu J."/>
            <person name="Dugan S."/>
            <person name="Lee S.L."/>
            <person name="Chao H."/>
            <person name="Dinh H."/>
            <person name="Han Y."/>
            <person name="Doddapaneni H."/>
            <person name="Worley K.C."/>
            <person name="Muzny D.M."/>
            <person name="Gibbs R.A."/>
            <person name="Richards S."/>
        </authorList>
    </citation>
    <scope>NUCLEOTIDE SEQUENCE</scope>
    <source>
        <strain evidence="5">HAZT.00-mixed</strain>
        <tissue evidence="5">Whole organism</tissue>
    </source>
</reference>
<dbReference type="PANTHER" id="PTHR10758">
    <property type="entry name" value="26S PROTEASOME NON-ATPASE REGULATORY SUBUNIT 3/COP9 SIGNALOSOME COMPLEX SUBUNIT 3"/>
    <property type="match status" value="1"/>
</dbReference>
<dbReference type="GO" id="GO:0006511">
    <property type="term" value="P:ubiquitin-dependent protein catabolic process"/>
    <property type="evidence" value="ECO:0007669"/>
    <property type="project" value="TreeGrafter"/>
</dbReference>
<evidence type="ECO:0000313" key="5">
    <source>
        <dbReference type="EMBL" id="KAA0193487.1"/>
    </source>
</evidence>
<sequence>MLMVKVCAKPRRSLDLLAARCVYYHSRTHELAGSLHSIRGLLHQRLSAAILRKDFEGQAVLINCLVRNYLHYNHYDQAHKLIAKIEFPQQANNNEVARFHYYTGRIAAVRLEYSNAHTQLQLALRKAPTQHAALGFTQAVQKLSVVVQLLLGEIPDRQVFRGAGLRMALAPYLQLTQAVRLGNLQRFQKVLDTHRAKTGLRTVSLSYSKIPLEDVAAKLALDSREDAEFIVAKAIRDGVIEAVIDHEAGYMQSKETVDVYCTREPQGVYHQRIAFCLDIHNQSVKAMRYPPKSYNKDLESAEERREREQQDLELAKEMAEEEDDGYP</sequence>
<dbReference type="PANTHER" id="PTHR10758:SF2">
    <property type="entry name" value="26S PROTEASOME NON-ATPASE REGULATORY SUBUNIT 3"/>
    <property type="match status" value="1"/>
</dbReference>
<evidence type="ECO:0000259" key="4">
    <source>
        <dbReference type="PROSITE" id="PS50250"/>
    </source>
</evidence>
<dbReference type="SMART" id="SM00753">
    <property type="entry name" value="PAM"/>
    <property type="match status" value="1"/>
</dbReference>
<keyword evidence="2" id="KW-0647">Proteasome</keyword>
<dbReference type="SUPFAM" id="SSF46785">
    <property type="entry name" value="Winged helix' DNA-binding domain"/>
    <property type="match status" value="1"/>
</dbReference>
<comment type="caution">
    <text evidence="5">The sequence shown here is derived from an EMBL/GenBank/DDBJ whole genome shotgun (WGS) entry which is preliminary data.</text>
</comment>
<reference evidence="5" key="3">
    <citation type="submission" date="2019-06" db="EMBL/GenBank/DDBJ databases">
        <authorList>
            <person name="Poynton C."/>
            <person name="Hasenbein S."/>
            <person name="Benoit J.B."/>
            <person name="Sepulveda M.S."/>
            <person name="Poelchau M.F."/>
            <person name="Murali S.C."/>
            <person name="Chen S."/>
            <person name="Glastad K.M."/>
            <person name="Werren J.H."/>
            <person name="Vineis J.H."/>
            <person name="Bowen J.L."/>
            <person name="Friedrich M."/>
            <person name="Jones J."/>
            <person name="Robertson H.M."/>
            <person name="Feyereisen R."/>
            <person name="Mechler-Hickson A."/>
            <person name="Mathers N."/>
            <person name="Lee C.E."/>
            <person name="Colbourne J.K."/>
            <person name="Biales A."/>
            <person name="Johnston J.S."/>
            <person name="Wellborn G.A."/>
            <person name="Rosendale A.J."/>
            <person name="Cridge A.G."/>
            <person name="Munoz-Torres M.C."/>
            <person name="Bain P.A."/>
            <person name="Manny A.R."/>
            <person name="Major K.M."/>
            <person name="Lambert F.N."/>
            <person name="Vulpe C.D."/>
            <person name="Tuck P."/>
            <person name="Blalock B.J."/>
            <person name="Lin Y.-Y."/>
            <person name="Smith M.E."/>
            <person name="Ochoa-Acuna H."/>
            <person name="Chen M.-J.M."/>
            <person name="Childers C.P."/>
            <person name="Qu J."/>
            <person name="Dugan S."/>
            <person name="Lee S.L."/>
            <person name="Chao H."/>
            <person name="Dinh H."/>
            <person name="Han Y."/>
            <person name="Doddapaneni H."/>
            <person name="Worley K.C."/>
            <person name="Muzny D.M."/>
            <person name="Gibbs R.A."/>
            <person name="Richards S."/>
        </authorList>
    </citation>
    <scope>NUCLEOTIDE SEQUENCE</scope>
    <source>
        <strain evidence="5">HAZT.00-mixed</strain>
        <tissue evidence="5">Whole organism</tissue>
    </source>
</reference>
<dbReference type="InterPro" id="IPR013586">
    <property type="entry name" value="PSMD3_C"/>
</dbReference>
<dbReference type="GO" id="GO:0030234">
    <property type="term" value="F:enzyme regulator activity"/>
    <property type="evidence" value="ECO:0007669"/>
    <property type="project" value="InterPro"/>
</dbReference>
<feature type="region of interest" description="Disordered" evidence="3">
    <location>
        <begin position="288"/>
        <end position="327"/>
    </location>
</feature>
<dbReference type="InterPro" id="IPR050756">
    <property type="entry name" value="CSN3"/>
</dbReference>
<evidence type="ECO:0000256" key="3">
    <source>
        <dbReference type="SAM" id="MobiDB-lite"/>
    </source>
</evidence>
<dbReference type="InterPro" id="IPR057985">
    <property type="entry name" value="TPR_PSMD3_N"/>
</dbReference>
<dbReference type="InterPro" id="IPR036390">
    <property type="entry name" value="WH_DNA-bd_sf"/>
</dbReference>
<feature type="domain" description="PCI" evidence="4">
    <location>
        <begin position="97"/>
        <end position="258"/>
    </location>
</feature>
<dbReference type="Pfam" id="PF08375">
    <property type="entry name" value="Rpn3_C"/>
    <property type="match status" value="1"/>
</dbReference>
<dbReference type="EMBL" id="JQDR03010944">
    <property type="protein sequence ID" value="KAA0193487.1"/>
    <property type="molecule type" value="Genomic_DNA"/>
</dbReference>
<dbReference type="Pfam" id="PF01399">
    <property type="entry name" value="PCI"/>
    <property type="match status" value="1"/>
</dbReference>
<dbReference type="GO" id="GO:0042176">
    <property type="term" value="P:regulation of protein catabolic process"/>
    <property type="evidence" value="ECO:0007669"/>
    <property type="project" value="InterPro"/>
</dbReference>